<accession>A0A7J5BWI1</accession>
<dbReference type="PANTHER" id="PTHR30231">
    <property type="entry name" value="DNA POLYMERASE III SUBUNIT EPSILON"/>
    <property type="match status" value="1"/>
</dbReference>
<gene>
    <name evidence="2" type="ORF">F8O01_06425</name>
</gene>
<proteinExistence type="predicted"/>
<dbReference type="InterPro" id="IPR036397">
    <property type="entry name" value="RNaseH_sf"/>
</dbReference>
<dbReference type="InterPro" id="IPR013520">
    <property type="entry name" value="Ribonucl_H"/>
</dbReference>
<reference evidence="2 3" key="1">
    <citation type="submission" date="2019-09" db="EMBL/GenBank/DDBJ databases">
        <title>Phylogeny of genus Pseudoclavibacter and closely related genus.</title>
        <authorList>
            <person name="Li Y."/>
        </authorList>
    </citation>
    <scope>NUCLEOTIDE SEQUENCE [LARGE SCALE GENOMIC DNA]</scope>
    <source>
        <strain evidence="2 3">DSM 23821</strain>
    </source>
</reference>
<dbReference type="GO" id="GO:0008408">
    <property type="term" value="F:3'-5' exonuclease activity"/>
    <property type="evidence" value="ECO:0007669"/>
    <property type="project" value="TreeGrafter"/>
</dbReference>
<dbReference type="SUPFAM" id="SSF53098">
    <property type="entry name" value="Ribonuclease H-like"/>
    <property type="match status" value="1"/>
</dbReference>
<dbReference type="PANTHER" id="PTHR30231:SF42">
    <property type="entry name" value="EXONUCLEASE"/>
    <property type="match status" value="1"/>
</dbReference>
<dbReference type="Pfam" id="PF00929">
    <property type="entry name" value="RNase_T"/>
    <property type="match status" value="1"/>
</dbReference>
<comment type="caution">
    <text evidence="2">The sequence shown here is derived from an EMBL/GenBank/DDBJ whole genome shotgun (WGS) entry which is preliminary data.</text>
</comment>
<evidence type="ECO:0000313" key="2">
    <source>
        <dbReference type="EMBL" id="KAB1657911.1"/>
    </source>
</evidence>
<sequence length="206" mass="21479">MPVSFTAIDFETANRSPASACAVGLVKVVDGAVVESDSWLIRPPAGHDSFTPFNVRLHGIAEADVSEAPTWTAQLPRLLEFADGDVLVAHNAPFDLGVMAAASLATDAALPVLRHFCSLRTARRVYDLASYRLPLAAAAAGFTDLVHHDPRSDAEAAAAIVIDAARRTGAADLDALANAVGVRIGELAIHSDRSGAERLVSGATFG</sequence>
<dbReference type="EMBL" id="WBJZ01000007">
    <property type="protein sequence ID" value="KAB1657911.1"/>
    <property type="molecule type" value="Genomic_DNA"/>
</dbReference>
<name>A0A7J5BWI1_9MICO</name>
<evidence type="ECO:0000313" key="3">
    <source>
        <dbReference type="Proteomes" id="UP000467240"/>
    </source>
</evidence>
<dbReference type="AlphaFoldDB" id="A0A7J5BWI1"/>
<dbReference type="Gene3D" id="3.30.420.10">
    <property type="entry name" value="Ribonuclease H-like superfamily/Ribonuclease H"/>
    <property type="match status" value="1"/>
</dbReference>
<keyword evidence="3" id="KW-1185">Reference proteome</keyword>
<protein>
    <submittedName>
        <fullName evidence="2">DNA polymerase III subunit epsilon</fullName>
    </submittedName>
</protein>
<organism evidence="2 3">
    <name type="scientific">Pseudoclavibacter chungangensis</name>
    <dbReference type="NCBI Taxonomy" id="587635"/>
    <lineage>
        <taxon>Bacteria</taxon>
        <taxon>Bacillati</taxon>
        <taxon>Actinomycetota</taxon>
        <taxon>Actinomycetes</taxon>
        <taxon>Micrococcales</taxon>
        <taxon>Microbacteriaceae</taxon>
        <taxon>Pseudoclavibacter</taxon>
    </lineage>
</organism>
<evidence type="ECO:0000259" key="1">
    <source>
        <dbReference type="SMART" id="SM00479"/>
    </source>
</evidence>
<dbReference type="Proteomes" id="UP000467240">
    <property type="component" value="Unassembled WGS sequence"/>
</dbReference>
<dbReference type="RefSeq" id="WP_158040069.1">
    <property type="nucleotide sequence ID" value="NZ_JACCFV010000001.1"/>
</dbReference>
<dbReference type="GO" id="GO:0003676">
    <property type="term" value="F:nucleic acid binding"/>
    <property type="evidence" value="ECO:0007669"/>
    <property type="project" value="InterPro"/>
</dbReference>
<feature type="domain" description="Exonuclease" evidence="1">
    <location>
        <begin position="4"/>
        <end position="170"/>
    </location>
</feature>
<dbReference type="GO" id="GO:0005829">
    <property type="term" value="C:cytosol"/>
    <property type="evidence" value="ECO:0007669"/>
    <property type="project" value="TreeGrafter"/>
</dbReference>
<dbReference type="SMART" id="SM00479">
    <property type="entry name" value="EXOIII"/>
    <property type="match status" value="1"/>
</dbReference>
<dbReference type="OrthoDB" id="9803913at2"/>
<dbReference type="InterPro" id="IPR012337">
    <property type="entry name" value="RNaseH-like_sf"/>
</dbReference>